<dbReference type="CDD" id="cd03789">
    <property type="entry name" value="GT9_LPS_heptosyltransferase"/>
    <property type="match status" value="1"/>
</dbReference>
<dbReference type="EMBL" id="LAZR01000240">
    <property type="protein sequence ID" value="KKN79893.1"/>
    <property type="molecule type" value="Genomic_DNA"/>
</dbReference>
<dbReference type="GO" id="GO:0008713">
    <property type="term" value="F:ADP-heptose-lipopolysaccharide heptosyltransferase activity"/>
    <property type="evidence" value="ECO:0007669"/>
    <property type="project" value="UniProtKB-EC"/>
</dbReference>
<dbReference type="GO" id="GO:0005829">
    <property type="term" value="C:cytosol"/>
    <property type="evidence" value="ECO:0007669"/>
    <property type="project" value="TreeGrafter"/>
</dbReference>
<evidence type="ECO:0000256" key="4">
    <source>
        <dbReference type="ARBA" id="ARBA00044042"/>
    </source>
</evidence>
<dbReference type="NCBIfam" id="TIGR02195">
    <property type="entry name" value="heptsyl_trn_II"/>
    <property type="match status" value="1"/>
</dbReference>
<evidence type="ECO:0000256" key="3">
    <source>
        <dbReference type="ARBA" id="ARBA00043995"/>
    </source>
</evidence>
<dbReference type="SUPFAM" id="SSF53756">
    <property type="entry name" value="UDP-Glycosyltransferase/glycogen phosphorylase"/>
    <property type="match status" value="1"/>
</dbReference>
<sequence length="369" mass="39678">MIAMKSAPSANVPKRIAVFLPGWIGDVVMATPALRALRAHFESSWIALVGKAGALEVLRGAGLADGTITDTSAGRSWRPLRLLRPAWRVRGGRFDLALLLPNSFRVALLAMMAGVPRRLGYARDWRTWLLSESLAPPMDGKRPAVYPALQYYIDLVGLLDVSVTDRRMALAVTADGEESAERLLSEAGWDSARPLVMLNPGGAFGPSKRWPAERYAAIADALIAGRDAQIILNAAPGEQSVADEVAGLMQNRPLINFAERDNSLALVKSVLQRSQLLVTNDTGARHIAAAMGTAVVTIFGSTDPDWTTIDYDRERIVRTDVPCAPCQKKVCPNPPGPTFHQCMLAIEPAEVTAAAEQILSGPTDSGGRP</sequence>
<evidence type="ECO:0000313" key="6">
    <source>
        <dbReference type="EMBL" id="KKN79893.1"/>
    </source>
</evidence>
<dbReference type="Gene3D" id="3.40.50.2000">
    <property type="entry name" value="Glycogen Phosphorylase B"/>
    <property type="match status" value="2"/>
</dbReference>
<keyword evidence="1" id="KW-0328">Glycosyltransferase</keyword>
<evidence type="ECO:0000256" key="5">
    <source>
        <dbReference type="ARBA" id="ARBA00047503"/>
    </source>
</evidence>
<gene>
    <name evidence="6" type="ORF">LCGC14_0335220</name>
</gene>
<dbReference type="GO" id="GO:0009244">
    <property type="term" value="P:lipopolysaccharide core region biosynthetic process"/>
    <property type="evidence" value="ECO:0007669"/>
    <property type="project" value="TreeGrafter"/>
</dbReference>
<dbReference type="EC" id="2.4.99.24" evidence="4"/>
<comment type="catalytic activity">
    <reaction evidence="5">
        <text>an L-alpha-D-Hep-(1-&gt;5)-[alpha-Kdo-(2-&gt;4)]-alpha-Kdo-(2-&gt;6)-lipid A + ADP-L-glycero-beta-D-manno-heptose = an L-alpha-D-Hep-(1-&gt;3)-L-alpha-D-Hep-(1-&gt;5)-[alpha-Kdo-(2-&gt;4)]-alpha-Kdo-(2-&gt;6)-lipid A + ADP + H(+)</text>
        <dbReference type="Rhea" id="RHEA:74071"/>
        <dbReference type="ChEBI" id="CHEBI:15378"/>
        <dbReference type="ChEBI" id="CHEBI:61506"/>
        <dbReference type="ChEBI" id="CHEBI:193068"/>
        <dbReference type="ChEBI" id="CHEBI:193069"/>
        <dbReference type="ChEBI" id="CHEBI:456216"/>
        <dbReference type="EC" id="2.4.99.24"/>
    </reaction>
</comment>
<dbReference type="PANTHER" id="PTHR30160:SF7">
    <property type="entry name" value="ADP-HEPTOSE--LPS HEPTOSYLTRANSFERASE 2"/>
    <property type="match status" value="1"/>
</dbReference>
<organism evidence="6">
    <name type="scientific">marine sediment metagenome</name>
    <dbReference type="NCBI Taxonomy" id="412755"/>
    <lineage>
        <taxon>unclassified sequences</taxon>
        <taxon>metagenomes</taxon>
        <taxon>ecological metagenomes</taxon>
    </lineage>
</organism>
<dbReference type="Pfam" id="PF01075">
    <property type="entry name" value="Glyco_transf_9"/>
    <property type="match status" value="1"/>
</dbReference>
<dbReference type="InterPro" id="IPR002201">
    <property type="entry name" value="Glyco_trans_9"/>
</dbReference>
<proteinExistence type="inferred from homology"/>
<reference evidence="6" key="1">
    <citation type="journal article" date="2015" name="Nature">
        <title>Complex archaea that bridge the gap between prokaryotes and eukaryotes.</title>
        <authorList>
            <person name="Spang A."/>
            <person name="Saw J.H."/>
            <person name="Jorgensen S.L."/>
            <person name="Zaremba-Niedzwiedzka K."/>
            <person name="Martijn J."/>
            <person name="Lind A.E."/>
            <person name="van Eijk R."/>
            <person name="Schleper C."/>
            <person name="Guy L."/>
            <person name="Ettema T.J."/>
        </authorList>
    </citation>
    <scope>NUCLEOTIDE SEQUENCE</scope>
</reference>
<evidence type="ECO:0000256" key="1">
    <source>
        <dbReference type="ARBA" id="ARBA00022676"/>
    </source>
</evidence>
<keyword evidence="2" id="KW-0808">Transferase</keyword>
<dbReference type="InterPro" id="IPR051199">
    <property type="entry name" value="LPS_LOS_Heptosyltrfase"/>
</dbReference>
<comment type="similarity">
    <text evidence="3">Belongs to the glycosyltransferase 9 family.</text>
</comment>
<evidence type="ECO:0000256" key="2">
    <source>
        <dbReference type="ARBA" id="ARBA00022679"/>
    </source>
</evidence>
<comment type="caution">
    <text evidence="6">The sequence shown here is derived from an EMBL/GenBank/DDBJ whole genome shotgun (WGS) entry which is preliminary data.</text>
</comment>
<dbReference type="PANTHER" id="PTHR30160">
    <property type="entry name" value="TETRAACYLDISACCHARIDE 4'-KINASE-RELATED"/>
    <property type="match status" value="1"/>
</dbReference>
<dbReference type="InterPro" id="IPR011910">
    <property type="entry name" value="RfaF"/>
</dbReference>
<protein>
    <recommendedName>
        <fullName evidence="4">lipopolysaccharide heptosyltransferase II</fullName>
        <ecNumber evidence="4">2.4.99.24</ecNumber>
    </recommendedName>
</protein>
<name>A0A0F9WMQ2_9ZZZZ</name>
<accession>A0A0F9WMQ2</accession>
<dbReference type="AlphaFoldDB" id="A0A0F9WMQ2"/>